<proteinExistence type="inferred from homology"/>
<evidence type="ECO:0000256" key="1">
    <source>
        <dbReference type="ARBA" id="ARBA00010641"/>
    </source>
</evidence>
<feature type="domain" description="RNA polymerase sigma-70 region 2" evidence="7">
    <location>
        <begin position="79"/>
        <end position="144"/>
    </location>
</feature>
<feature type="transmembrane region" description="Helical" evidence="6">
    <location>
        <begin position="336"/>
        <end position="355"/>
    </location>
</feature>
<dbReference type="EMBL" id="ABVL01000004">
    <property type="protein sequence ID" value="EDY20664.1"/>
    <property type="molecule type" value="Genomic_DNA"/>
</dbReference>
<gene>
    <name evidence="9" type="ORF">CfE428DRAFT_1861</name>
</gene>
<evidence type="ECO:0000256" key="2">
    <source>
        <dbReference type="ARBA" id="ARBA00023015"/>
    </source>
</evidence>
<keyword evidence="3" id="KW-0731">Sigma factor</keyword>
<keyword evidence="4" id="KW-0238">DNA-binding</keyword>
<dbReference type="SUPFAM" id="SSF88659">
    <property type="entry name" value="Sigma3 and sigma4 domains of RNA polymerase sigma factors"/>
    <property type="match status" value="1"/>
</dbReference>
<comment type="similarity">
    <text evidence="1">Belongs to the sigma-70 factor family. ECF subfamily.</text>
</comment>
<keyword evidence="6" id="KW-0812">Transmembrane</keyword>
<dbReference type="InterPro" id="IPR013325">
    <property type="entry name" value="RNA_pol_sigma_r2"/>
</dbReference>
<dbReference type="InterPro" id="IPR013324">
    <property type="entry name" value="RNA_pol_sigma_r3/r4-like"/>
</dbReference>
<dbReference type="CDD" id="cd06171">
    <property type="entry name" value="Sigma70_r4"/>
    <property type="match status" value="1"/>
</dbReference>
<dbReference type="PANTHER" id="PTHR43133:SF8">
    <property type="entry name" value="RNA POLYMERASE SIGMA FACTOR HI_1459-RELATED"/>
    <property type="match status" value="1"/>
</dbReference>
<feature type="transmembrane region" description="Helical" evidence="6">
    <location>
        <begin position="425"/>
        <end position="444"/>
    </location>
</feature>
<dbReference type="Gene3D" id="1.10.1740.10">
    <property type="match status" value="1"/>
</dbReference>
<dbReference type="Pfam" id="PF08281">
    <property type="entry name" value="Sigma70_r4_2"/>
    <property type="match status" value="1"/>
</dbReference>
<dbReference type="GO" id="GO:0003677">
    <property type="term" value="F:DNA binding"/>
    <property type="evidence" value="ECO:0007669"/>
    <property type="project" value="UniProtKB-KW"/>
</dbReference>
<keyword evidence="6" id="KW-1133">Transmembrane helix</keyword>
<dbReference type="GO" id="GO:0006352">
    <property type="term" value="P:DNA-templated transcription initiation"/>
    <property type="evidence" value="ECO:0007669"/>
    <property type="project" value="InterPro"/>
</dbReference>
<keyword evidence="5" id="KW-0804">Transcription</keyword>
<dbReference type="Pfam" id="PF04542">
    <property type="entry name" value="Sigma70_r2"/>
    <property type="match status" value="1"/>
</dbReference>
<evidence type="ECO:0000256" key="5">
    <source>
        <dbReference type="ARBA" id="ARBA00023163"/>
    </source>
</evidence>
<evidence type="ECO:0000259" key="8">
    <source>
        <dbReference type="Pfam" id="PF08281"/>
    </source>
</evidence>
<organism evidence="9 10">
    <name type="scientific">Chthoniobacter flavus Ellin428</name>
    <dbReference type="NCBI Taxonomy" id="497964"/>
    <lineage>
        <taxon>Bacteria</taxon>
        <taxon>Pseudomonadati</taxon>
        <taxon>Verrucomicrobiota</taxon>
        <taxon>Spartobacteria</taxon>
        <taxon>Chthoniobacterales</taxon>
        <taxon>Chthoniobacteraceae</taxon>
        <taxon>Chthoniobacter</taxon>
    </lineage>
</organism>
<keyword evidence="2" id="KW-0805">Transcription regulation</keyword>
<dbReference type="AlphaFoldDB" id="B4CYX3"/>
<dbReference type="eggNOG" id="COG1595">
    <property type="taxonomic scope" value="Bacteria"/>
</dbReference>
<dbReference type="InParanoid" id="B4CYX3"/>
<sequence length="469" mass="51444">MHIKCATRRTKILLHLKVSSLFPCSVSVHPRASLDRHDSLKKCPLPGFGDIYLQMQDPDDHALLDEYVQHHSEEAFAQLVARHVNKVYSVALRHTRNPHHAEEITQTVFVLLAQKSPTMGKNVILSGWLYQTARLMATTLVRSEIRRAHREQEAHMQTRLNEPEPDAWPRIEPMLDEAMAGLGTTDRDAIVLRFFDGCSMQQVGAALGASEDAAKKRVTRAVEKLRSFFTRRGVALSATALIVAISTNAAQAAPATLAQTVTAAALAKGALAATSTLAVAKGTVKMTGLKMAIAAALIVNAFLAQQRVASHFDIHGAGPTPGCHPHRYLLVSLPPLAWGLAFCFLIAIGYVVRFLPATRVTFKIPNRDYWLTPERRGEVDAILFHFCLWVACLEAVFMLILHLLVVYANQLTPPHLGVIESGASWLGILTMMCTFACRCLNVIVHANNSWPVVRSPAGETIVGETAQSP</sequence>
<dbReference type="InterPro" id="IPR007627">
    <property type="entry name" value="RNA_pol_sigma70_r2"/>
</dbReference>
<feature type="domain" description="RNA polymerase sigma factor 70 region 4 type 2" evidence="8">
    <location>
        <begin position="175"/>
        <end position="225"/>
    </location>
</feature>
<dbReference type="InterPro" id="IPR014284">
    <property type="entry name" value="RNA_pol_sigma-70_dom"/>
</dbReference>
<dbReference type="STRING" id="497964.CfE428DRAFT_1861"/>
<evidence type="ECO:0000256" key="4">
    <source>
        <dbReference type="ARBA" id="ARBA00023125"/>
    </source>
</evidence>
<feature type="transmembrane region" description="Helical" evidence="6">
    <location>
        <begin position="382"/>
        <end position="405"/>
    </location>
</feature>
<feature type="transmembrane region" description="Helical" evidence="6">
    <location>
        <begin position="257"/>
        <end position="280"/>
    </location>
</feature>
<feature type="transmembrane region" description="Helical" evidence="6">
    <location>
        <begin position="233"/>
        <end position="251"/>
    </location>
</feature>
<comment type="caution">
    <text evidence="9">The sequence shown here is derived from an EMBL/GenBank/DDBJ whole genome shotgun (WGS) entry which is preliminary data.</text>
</comment>
<evidence type="ECO:0000313" key="10">
    <source>
        <dbReference type="Proteomes" id="UP000005824"/>
    </source>
</evidence>
<dbReference type="InterPro" id="IPR039425">
    <property type="entry name" value="RNA_pol_sigma-70-like"/>
</dbReference>
<dbReference type="RefSeq" id="WP_006979186.1">
    <property type="nucleotide sequence ID" value="NZ_ABVL01000004.1"/>
</dbReference>
<evidence type="ECO:0000256" key="6">
    <source>
        <dbReference type="SAM" id="Phobius"/>
    </source>
</evidence>
<dbReference type="GO" id="GO:0016987">
    <property type="term" value="F:sigma factor activity"/>
    <property type="evidence" value="ECO:0007669"/>
    <property type="project" value="UniProtKB-KW"/>
</dbReference>
<protein>
    <submittedName>
        <fullName evidence="9">RNA polymerase, sigma-24 subunit, ECF subfamily</fullName>
    </submittedName>
</protein>
<dbReference type="InterPro" id="IPR036388">
    <property type="entry name" value="WH-like_DNA-bd_sf"/>
</dbReference>
<dbReference type="PANTHER" id="PTHR43133">
    <property type="entry name" value="RNA POLYMERASE ECF-TYPE SIGMA FACTO"/>
    <property type="match status" value="1"/>
</dbReference>
<evidence type="ECO:0000256" key="3">
    <source>
        <dbReference type="ARBA" id="ARBA00023082"/>
    </source>
</evidence>
<keyword evidence="6" id="KW-0472">Membrane</keyword>
<reference evidence="9 10" key="1">
    <citation type="journal article" date="2011" name="J. Bacteriol.">
        <title>Genome sequence of Chthoniobacter flavus Ellin428, an aerobic heterotrophic soil bacterium.</title>
        <authorList>
            <person name="Kant R."/>
            <person name="van Passel M.W."/>
            <person name="Palva A."/>
            <person name="Lucas S."/>
            <person name="Lapidus A."/>
            <person name="Glavina Del Rio T."/>
            <person name="Dalin E."/>
            <person name="Tice H."/>
            <person name="Bruce D."/>
            <person name="Goodwin L."/>
            <person name="Pitluck S."/>
            <person name="Larimer F.W."/>
            <person name="Land M.L."/>
            <person name="Hauser L."/>
            <person name="Sangwan P."/>
            <person name="de Vos W.M."/>
            <person name="Janssen P.H."/>
            <person name="Smidt H."/>
        </authorList>
    </citation>
    <scope>NUCLEOTIDE SEQUENCE [LARGE SCALE GENOMIC DNA]</scope>
    <source>
        <strain evidence="9 10">Ellin428</strain>
    </source>
</reference>
<accession>B4CYX3</accession>
<evidence type="ECO:0000259" key="7">
    <source>
        <dbReference type="Pfam" id="PF04542"/>
    </source>
</evidence>
<dbReference type="InterPro" id="IPR013249">
    <property type="entry name" value="RNA_pol_sigma70_r4_t2"/>
</dbReference>
<keyword evidence="10" id="KW-1185">Reference proteome</keyword>
<dbReference type="SUPFAM" id="SSF88946">
    <property type="entry name" value="Sigma2 domain of RNA polymerase sigma factors"/>
    <property type="match status" value="1"/>
</dbReference>
<dbReference type="eggNOG" id="COG4194">
    <property type="taxonomic scope" value="Bacteria"/>
</dbReference>
<evidence type="ECO:0000313" key="9">
    <source>
        <dbReference type="EMBL" id="EDY20664.1"/>
    </source>
</evidence>
<name>B4CYX3_9BACT</name>
<feature type="transmembrane region" description="Helical" evidence="6">
    <location>
        <begin position="287"/>
        <end position="304"/>
    </location>
</feature>
<dbReference type="Gene3D" id="1.10.10.10">
    <property type="entry name" value="Winged helix-like DNA-binding domain superfamily/Winged helix DNA-binding domain"/>
    <property type="match status" value="1"/>
</dbReference>
<dbReference type="NCBIfam" id="TIGR02937">
    <property type="entry name" value="sigma70-ECF"/>
    <property type="match status" value="1"/>
</dbReference>
<dbReference type="Proteomes" id="UP000005824">
    <property type="component" value="Unassembled WGS sequence"/>
</dbReference>